<evidence type="ECO:0000256" key="2">
    <source>
        <dbReference type="ARBA" id="ARBA00022705"/>
    </source>
</evidence>
<feature type="binding site" evidence="6">
    <location>
        <begin position="30"/>
        <end position="37"/>
    </location>
    <ligand>
        <name>ATP</name>
        <dbReference type="ChEBI" id="CHEBI:30616"/>
    </ligand>
</feature>
<dbReference type="Pfam" id="PF02463">
    <property type="entry name" value="SMC_N"/>
    <property type="match status" value="1"/>
</dbReference>
<dbReference type="InterPro" id="IPR042174">
    <property type="entry name" value="RecF_2"/>
</dbReference>
<keyword evidence="1 6" id="KW-0963">Cytoplasm</keyword>
<dbReference type="PANTHER" id="PTHR32182:SF0">
    <property type="entry name" value="DNA REPLICATION AND REPAIR PROTEIN RECF"/>
    <property type="match status" value="1"/>
</dbReference>
<dbReference type="HOGENOM" id="CLU_040267_0_0_6"/>
<evidence type="ECO:0000259" key="7">
    <source>
        <dbReference type="Pfam" id="PF02463"/>
    </source>
</evidence>
<protein>
    <recommendedName>
        <fullName evidence="6">DNA replication and repair protein RecF</fullName>
    </recommendedName>
</protein>
<evidence type="ECO:0000313" key="9">
    <source>
        <dbReference type="Proteomes" id="UP000010305"/>
    </source>
</evidence>
<dbReference type="InterPro" id="IPR001238">
    <property type="entry name" value="DNA-binding_RecF"/>
</dbReference>
<name>J4UY34_9GAMM</name>
<proteinExistence type="inferred from homology"/>
<sequence>MPITKISLNNFRCFKNLELSLSPGINFFFGSNGSGKTSILESVFIFSSGKSFKSSNLTSLINYDNDKFILKGFDNKKGYIVEIEKSKNKTISISLNNNKTNTSKLVKEFPCTPIHNNTFSFADASPDFRRKLVDRSIFIAEDNFSKVWFSFYRSLRQRNFLLKNNRISDIYNWNTKLADEAEKLTKYRKDFFEKTLNEFYLLINLLKPEDVFDFFNFIKIEFSQGWAPEKSYLDVLNENKDIDIKRRSTTSGPHKSDIKFFINDIDARQILSRGEQKFFSIIWSCAQHEVLKKHYEIDATLLIDDIKSELDERVFKLFSDLLNHINTQVIFSCIDDCFSSKITSSFNEFKKFHVEQLGK</sequence>
<dbReference type="PANTHER" id="PTHR32182">
    <property type="entry name" value="DNA REPLICATION AND REPAIR PROTEIN RECF"/>
    <property type="match status" value="1"/>
</dbReference>
<evidence type="ECO:0000313" key="8">
    <source>
        <dbReference type="EMBL" id="EJP71352.1"/>
    </source>
</evidence>
<dbReference type="Gene3D" id="3.40.50.300">
    <property type="entry name" value="P-loop containing nucleotide triphosphate hydrolases"/>
    <property type="match status" value="1"/>
</dbReference>
<reference evidence="8 9" key="1">
    <citation type="journal article" date="2012" name="ISME J.">
        <title>Genomic insights to SAR86, an abundant and uncultivated marine bacterial lineage.</title>
        <authorList>
            <person name="Dupont C.L."/>
            <person name="Rusch D.B."/>
            <person name="Yooseph S."/>
            <person name="Lombardo M.J."/>
            <person name="Richter R.A."/>
            <person name="Valas R."/>
            <person name="Novotny M."/>
            <person name="Yee-Greenbaum J."/>
            <person name="Selengut J.D."/>
            <person name="Haft D.H."/>
            <person name="Halpern A.L."/>
            <person name="Lasken R.S."/>
            <person name="Nealson K."/>
            <person name="Friedman R."/>
            <person name="Venter J.C."/>
        </authorList>
    </citation>
    <scope>NUCLEOTIDE SEQUENCE [LARGE SCALE GENOMIC DNA]</scope>
</reference>
<keyword evidence="6" id="KW-0742">SOS response</keyword>
<dbReference type="Gene3D" id="1.20.1050.90">
    <property type="entry name" value="RecF/RecN/SMC, N-terminal domain"/>
    <property type="match status" value="1"/>
</dbReference>
<comment type="function">
    <text evidence="6">The RecF protein is involved in DNA metabolism; it is required for DNA replication and normal SOS inducibility. RecF binds preferentially to single-stranded, linear DNA. It also seems to bind ATP.</text>
</comment>
<comment type="subcellular location">
    <subcellularLocation>
        <location evidence="6">Cytoplasm</location>
    </subcellularLocation>
</comment>
<evidence type="ECO:0000256" key="5">
    <source>
        <dbReference type="ARBA" id="ARBA00023125"/>
    </source>
</evidence>
<evidence type="ECO:0000256" key="6">
    <source>
        <dbReference type="HAMAP-Rule" id="MF_00365"/>
    </source>
</evidence>
<feature type="domain" description="RecF/RecN/SMC N-terminal" evidence="7">
    <location>
        <begin position="3"/>
        <end position="342"/>
    </location>
</feature>
<keyword evidence="6" id="KW-0234">DNA repair</keyword>
<evidence type="ECO:0000256" key="1">
    <source>
        <dbReference type="ARBA" id="ARBA00022490"/>
    </source>
</evidence>
<dbReference type="GO" id="GO:0009432">
    <property type="term" value="P:SOS response"/>
    <property type="evidence" value="ECO:0007669"/>
    <property type="project" value="UniProtKB-UniRule"/>
</dbReference>
<dbReference type="InterPro" id="IPR003395">
    <property type="entry name" value="RecF/RecN/SMC_N"/>
</dbReference>
<dbReference type="EMBL" id="JH611157">
    <property type="protein sequence ID" value="EJP71352.1"/>
    <property type="molecule type" value="Genomic_DNA"/>
</dbReference>
<dbReference type="GO" id="GO:0003697">
    <property type="term" value="F:single-stranded DNA binding"/>
    <property type="evidence" value="ECO:0007669"/>
    <property type="project" value="UniProtKB-UniRule"/>
</dbReference>
<dbReference type="GO" id="GO:0006302">
    <property type="term" value="P:double-strand break repair"/>
    <property type="evidence" value="ECO:0007669"/>
    <property type="project" value="TreeGrafter"/>
</dbReference>
<dbReference type="NCBIfam" id="TIGR00611">
    <property type="entry name" value="recf"/>
    <property type="match status" value="1"/>
</dbReference>
<accession>J4UY34</accession>
<evidence type="ECO:0000256" key="4">
    <source>
        <dbReference type="ARBA" id="ARBA00022840"/>
    </source>
</evidence>
<keyword evidence="2 6" id="KW-0235">DNA replication</keyword>
<dbReference type="InterPro" id="IPR027417">
    <property type="entry name" value="P-loop_NTPase"/>
</dbReference>
<keyword evidence="6" id="KW-0227">DNA damage</keyword>
<keyword evidence="3 6" id="KW-0547">Nucleotide-binding</keyword>
<dbReference type="GO" id="GO:0005737">
    <property type="term" value="C:cytoplasm"/>
    <property type="evidence" value="ECO:0007669"/>
    <property type="project" value="UniProtKB-SubCell"/>
</dbReference>
<dbReference type="GO" id="GO:0005524">
    <property type="term" value="F:ATP binding"/>
    <property type="evidence" value="ECO:0007669"/>
    <property type="project" value="UniProtKB-UniRule"/>
</dbReference>
<organism evidence="8 9">
    <name type="scientific">SAR86 cluster bacterium SAR86A</name>
    <dbReference type="NCBI Taxonomy" id="1123866"/>
    <lineage>
        <taxon>Bacteria</taxon>
        <taxon>Pseudomonadati</taxon>
        <taxon>Pseudomonadota</taxon>
        <taxon>Gammaproteobacteria</taxon>
        <taxon>SAR86 cluster</taxon>
    </lineage>
</organism>
<dbReference type="GO" id="GO:0000731">
    <property type="term" value="P:DNA synthesis involved in DNA repair"/>
    <property type="evidence" value="ECO:0007669"/>
    <property type="project" value="TreeGrafter"/>
</dbReference>
<dbReference type="GO" id="GO:0006260">
    <property type="term" value="P:DNA replication"/>
    <property type="evidence" value="ECO:0007669"/>
    <property type="project" value="UniProtKB-UniRule"/>
</dbReference>
<comment type="similarity">
    <text evidence="6">Belongs to the RecF family.</text>
</comment>
<keyword evidence="5 6" id="KW-0238">DNA-binding</keyword>
<dbReference type="Proteomes" id="UP000010305">
    <property type="component" value="Unassembled WGS sequence"/>
</dbReference>
<gene>
    <name evidence="6" type="primary">recF</name>
    <name evidence="8" type="ORF">NT01SARS_1159</name>
</gene>
<dbReference type="AlphaFoldDB" id="J4UY34"/>
<evidence type="ECO:0000256" key="3">
    <source>
        <dbReference type="ARBA" id="ARBA00022741"/>
    </source>
</evidence>
<keyword evidence="4 6" id="KW-0067">ATP-binding</keyword>
<dbReference type="STRING" id="1123866.NT01SARS_1159"/>
<dbReference type="HAMAP" id="MF_00365">
    <property type="entry name" value="RecF"/>
    <property type="match status" value="1"/>
</dbReference>
<dbReference type="SUPFAM" id="SSF52540">
    <property type="entry name" value="P-loop containing nucleoside triphosphate hydrolases"/>
    <property type="match status" value="1"/>
</dbReference>